<reference evidence="2" key="1">
    <citation type="journal article" date="2020" name="Nature">
        <title>Giant virus diversity and host interactions through global metagenomics.</title>
        <authorList>
            <person name="Schulz F."/>
            <person name="Roux S."/>
            <person name="Paez-Espino D."/>
            <person name="Jungbluth S."/>
            <person name="Walsh D.A."/>
            <person name="Denef V.J."/>
            <person name="McMahon K.D."/>
            <person name="Konstantinidis K.T."/>
            <person name="Eloe-Fadrosh E.A."/>
            <person name="Kyrpides N.C."/>
            <person name="Woyke T."/>
        </authorList>
    </citation>
    <scope>NUCLEOTIDE SEQUENCE</scope>
    <source>
        <strain evidence="2">GVMAG-M-3300023179-99</strain>
    </source>
</reference>
<dbReference type="SUPFAM" id="SSF54060">
    <property type="entry name" value="His-Me finger endonucleases"/>
    <property type="match status" value="1"/>
</dbReference>
<name>A0A6C0HG53_9ZZZZ</name>
<dbReference type="AlphaFoldDB" id="A0A6C0HG53"/>
<organism evidence="2">
    <name type="scientific">viral metagenome</name>
    <dbReference type="NCBI Taxonomy" id="1070528"/>
    <lineage>
        <taxon>unclassified sequences</taxon>
        <taxon>metagenomes</taxon>
        <taxon>organismal metagenomes</taxon>
    </lineage>
</organism>
<dbReference type="InterPro" id="IPR044925">
    <property type="entry name" value="His-Me_finger_sf"/>
</dbReference>
<dbReference type="Gene3D" id="3.90.75.20">
    <property type="match status" value="1"/>
</dbReference>
<feature type="domain" description="HNH nuclease" evidence="1">
    <location>
        <begin position="114"/>
        <end position="141"/>
    </location>
</feature>
<evidence type="ECO:0000313" key="2">
    <source>
        <dbReference type="EMBL" id="QHT79377.1"/>
    </source>
</evidence>
<protein>
    <recommendedName>
        <fullName evidence="1">HNH nuclease domain-containing protein</fullName>
    </recommendedName>
</protein>
<proteinExistence type="predicted"/>
<accession>A0A6C0HG53</accession>
<dbReference type="EMBL" id="MN739948">
    <property type="protein sequence ID" value="QHT79377.1"/>
    <property type="molecule type" value="Genomic_DNA"/>
</dbReference>
<dbReference type="Pfam" id="PF13392">
    <property type="entry name" value="HNH_3"/>
    <property type="match status" value="1"/>
</dbReference>
<dbReference type="InterPro" id="IPR003615">
    <property type="entry name" value="HNH_nuc"/>
</dbReference>
<sequence length="221" mass="25415">METNNNQQYETQAMTHIPGENEGRKRKLGGGVKGIPIVYTEVDDYIEGTLTSKGNHVKFKIDKDDLERVKARQWYSSSNGHYIALQTIINGETKLIYLHNFIMNNIVFPGKGAKMSIDHINRDGLDNRKENLRLVTQSQQNLNKKPKARTATLPEGITEIPTHIWYVKANGAHGDRFGIDLKTEKIKWKGTSSKKLTIQQKLDEAIQKREEFYVQFPYLRK</sequence>
<evidence type="ECO:0000259" key="1">
    <source>
        <dbReference type="Pfam" id="PF13392"/>
    </source>
</evidence>